<dbReference type="SUPFAM" id="SSF53613">
    <property type="entry name" value="Ribokinase-like"/>
    <property type="match status" value="1"/>
</dbReference>
<evidence type="ECO:0000259" key="1">
    <source>
        <dbReference type="Pfam" id="PF00294"/>
    </source>
</evidence>
<evidence type="ECO:0000313" key="3">
    <source>
        <dbReference type="Proteomes" id="UP000033624"/>
    </source>
</evidence>
<name>A0AAE2EIM9_MYCMY</name>
<dbReference type="InterPro" id="IPR011611">
    <property type="entry name" value="PfkB_dom"/>
</dbReference>
<proteinExistence type="predicted"/>
<accession>A0AAE2EIM9</accession>
<dbReference type="GO" id="GO:0008443">
    <property type="term" value="F:phosphofructokinase activity"/>
    <property type="evidence" value="ECO:0007669"/>
    <property type="project" value="TreeGrafter"/>
</dbReference>
<sequence length="187" mass="20955">MQKDDVLILTGSLPINTDTNIYAELVELANLKKAYSIVDSFEDVLLKAIEKQPFLIKPNKDELEATFNKKLENDFDIINQAKILLQKGCKNVLVSLGKDGAILVTSTKIYKASLPKWDYKIENLAGAGDSMIAGFITKYLQTNDYIKALKFSIICGSATAFSYKIASKEFIDKLSNYLDEIDIREIN</sequence>
<feature type="domain" description="Carbohydrate kinase PfkB" evidence="1">
    <location>
        <begin position="3"/>
        <end position="162"/>
    </location>
</feature>
<dbReference type="GO" id="GO:0005829">
    <property type="term" value="C:cytosol"/>
    <property type="evidence" value="ECO:0007669"/>
    <property type="project" value="TreeGrafter"/>
</dbReference>
<dbReference type="AlphaFoldDB" id="A0AAE2EIM9"/>
<dbReference type="Pfam" id="PF00294">
    <property type="entry name" value="PfkB"/>
    <property type="match status" value="1"/>
</dbReference>
<keyword evidence="2" id="KW-0418">Kinase</keyword>
<dbReference type="Proteomes" id="UP000033624">
    <property type="component" value="Unassembled WGS sequence"/>
</dbReference>
<dbReference type="Gene3D" id="3.40.1190.20">
    <property type="match status" value="1"/>
</dbReference>
<dbReference type="PANTHER" id="PTHR46566">
    <property type="entry name" value="1-PHOSPHOFRUCTOKINASE-RELATED"/>
    <property type="match status" value="1"/>
</dbReference>
<evidence type="ECO:0000313" key="2">
    <source>
        <dbReference type="EMBL" id="KJQ46318.1"/>
    </source>
</evidence>
<dbReference type="RefSeq" id="WP_015545589.1">
    <property type="nucleotide sequence ID" value="NZ_CP010267.1"/>
</dbReference>
<reference evidence="2 3" key="1">
    <citation type="submission" date="2015-02" db="EMBL/GenBank/DDBJ databases">
        <title>Mycoplasma mycoides subsp. mycoides strain:B237 Genome sequencing.</title>
        <authorList>
            <person name="Fischer A."/>
            <person name="Santana-Cruz I."/>
            <person name="Schieck E."/>
            <person name="Gourle H."/>
            <person name="Lambert M."/>
            <person name="Nadendla S."/>
            <person name="Miller R.A."/>
            <person name="Weber J."/>
            <person name="Bongcam-Rudloff E."/>
            <person name="Vashee S."/>
            <person name="Frey J."/>
            <person name="Jores J."/>
        </authorList>
    </citation>
    <scope>NUCLEOTIDE SEQUENCE [LARGE SCALE GENOMIC DNA]</scope>
    <source>
        <strain evidence="2 3">B237</strain>
    </source>
</reference>
<dbReference type="KEGG" id="mmyi:mycmycITA_00684"/>
<dbReference type="EMBL" id="LAEW01000001">
    <property type="protein sequence ID" value="KJQ46318.1"/>
    <property type="molecule type" value="Genomic_DNA"/>
</dbReference>
<gene>
    <name evidence="2" type="ORF">TS59_0710</name>
</gene>
<dbReference type="PANTHER" id="PTHR46566:SF1">
    <property type="entry name" value="1-PHOSPHOFRUCTOKINASE"/>
    <property type="match status" value="1"/>
</dbReference>
<protein>
    <submittedName>
        <fullName evidence="2">PfkB carbohydrate kinase family protein</fullName>
    </submittedName>
</protein>
<dbReference type="InterPro" id="IPR029056">
    <property type="entry name" value="Ribokinase-like"/>
</dbReference>
<organism evidence="2 3">
    <name type="scientific">Mycoplasma mycoides subsp. mycoides</name>
    <dbReference type="NCBI Taxonomy" id="2103"/>
    <lineage>
        <taxon>Bacteria</taxon>
        <taxon>Bacillati</taxon>
        <taxon>Mycoplasmatota</taxon>
        <taxon>Mollicutes</taxon>
        <taxon>Mycoplasmataceae</taxon>
        <taxon>Mycoplasma</taxon>
    </lineage>
</organism>
<keyword evidence="2" id="KW-0808">Transferase</keyword>
<comment type="caution">
    <text evidence="2">The sequence shown here is derived from an EMBL/GenBank/DDBJ whole genome shotgun (WGS) entry which is preliminary data.</text>
</comment>